<dbReference type="Gene3D" id="3.40.50.620">
    <property type="entry name" value="HUPs"/>
    <property type="match status" value="1"/>
</dbReference>
<dbReference type="Proteomes" id="UP000034329">
    <property type="component" value="Unassembled WGS sequence"/>
</dbReference>
<evidence type="ECO:0000256" key="5">
    <source>
        <dbReference type="ARBA" id="ARBA00022840"/>
    </source>
</evidence>
<dbReference type="GO" id="GO:0005524">
    <property type="term" value="F:ATP binding"/>
    <property type="evidence" value="ECO:0007669"/>
    <property type="project" value="UniProtKB-KW"/>
</dbReference>
<dbReference type="Pfam" id="PF00579">
    <property type="entry name" value="tRNA-synt_1b"/>
    <property type="match status" value="1"/>
</dbReference>
<dbReference type="GO" id="GO:0006436">
    <property type="term" value="P:tryptophanyl-tRNA aminoacylation"/>
    <property type="evidence" value="ECO:0007669"/>
    <property type="project" value="UniProtKB-UniRule"/>
</dbReference>
<keyword evidence="5 10" id="KW-0067">ATP-binding</keyword>
<evidence type="ECO:0000313" key="12">
    <source>
        <dbReference type="Proteomes" id="UP000034329"/>
    </source>
</evidence>
<evidence type="ECO:0000256" key="8">
    <source>
        <dbReference type="ARBA" id="ARBA00049929"/>
    </source>
</evidence>
<dbReference type="SUPFAM" id="SSF52374">
    <property type="entry name" value="Nucleotidylyl transferase"/>
    <property type="match status" value="1"/>
</dbReference>
<dbReference type="PRINTS" id="PR01039">
    <property type="entry name" value="TRNASYNTHTRP"/>
</dbReference>
<dbReference type="GO" id="GO:0004830">
    <property type="term" value="F:tryptophan-tRNA ligase activity"/>
    <property type="evidence" value="ECO:0007669"/>
    <property type="project" value="UniProtKB-UniRule"/>
</dbReference>
<feature type="non-terminal residue" evidence="11">
    <location>
        <position position="244"/>
    </location>
</feature>
<evidence type="ECO:0000313" key="11">
    <source>
        <dbReference type="EMBL" id="KKU10436.1"/>
    </source>
</evidence>
<sequence>MHLGHYVGSLKNRVKLQDSYDQYVMIADVQALTDNFEHPEKVRASIREVLLDYLAVGIDPKKTTIFIQSLIPEIAELTIYYLNLVTLERVLRNPTVKDEIKQKGFGHNIPAGFAMYPVSQAADITFVNANLVPVGEDQLPMIEQTREIVRKFNSLYGEVFVEPEALVGEVKRLPGIDGNEKRGKSLGNAIYLSDSEEELKKKVMSIYTDPNRIHPTDPGKVEENPVFTYHDVFNPNKGEVADLK</sequence>
<dbReference type="EC" id="6.1.1.2" evidence="2 9"/>
<proteinExistence type="inferred from homology"/>
<keyword evidence="6 10" id="KW-0648">Protein biosynthesis</keyword>
<dbReference type="PANTHER" id="PTHR43766:SF1">
    <property type="entry name" value="TRYPTOPHAN--TRNA LIGASE, MITOCHONDRIAL"/>
    <property type="match status" value="1"/>
</dbReference>
<dbReference type="FunFam" id="1.10.240.10:FF:000005">
    <property type="entry name" value="Tryptophan--tRNA ligase"/>
    <property type="match status" value="1"/>
</dbReference>
<name>A0A0G1MPZ7_9BACT</name>
<accession>A0A0G1MPZ7</accession>
<evidence type="ECO:0000256" key="4">
    <source>
        <dbReference type="ARBA" id="ARBA00022741"/>
    </source>
</evidence>
<evidence type="ECO:0000256" key="6">
    <source>
        <dbReference type="ARBA" id="ARBA00022917"/>
    </source>
</evidence>
<dbReference type="PANTHER" id="PTHR43766">
    <property type="entry name" value="TRYPTOPHAN--TRNA LIGASE, MITOCHONDRIAL"/>
    <property type="match status" value="1"/>
</dbReference>
<comment type="similarity">
    <text evidence="1 10">Belongs to the class-I aminoacyl-tRNA synthetase family.</text>
</comment>
<dbReference type="Gene3D" id="1.10.240.10">
    <property type="entry name" value="Tyrosyl-Transfer RNA Synthetase"/>
    <property type="match status" value="1"/>
</dbReference>
<organism evidence="11 12">
    <name type="scientific">Candidatus Woesebacteria bacterium GW2011_GWB1_45_5</name>
    <dbReference type="NCBI Taxonomy" id="1618581"/>
    <lineage>
        <taxon>Bacteria</taxon>
        <taxon>Candidatus Woeseibacteriota</taxon>
    </lineage>
</organism>
<reference evidence="11 12" key="1">
    <citation type="journal article" date="2015" name="Nature">
        <title>rRNA introns, odd ribosomes, and small enigmatic genomes across a large radiation of phyla.</title>
        <authorList>
            <person name="Brown C.T."/>
            <person name="Hug L.A."/>
            <person name="Thomas B.C."/>
            <person name="Sharon I."/>
            <person name="Castelle C.J."/>
            <person name="Singh A."/>
            <person name="Wilkins M.J."/>
            <person name="Williams K.H."/>
            <person name="Banfield J.F."/>
        </authorList>
    </citation>
    <scope>NUCLEOTIDE SEQUENCE [LARGE SCALE GENOMIC DNA]</scope>
</reference>
<gene>
    <name evidence="11" type="ORF">UX13_C0012G0020</name>
</gene>
<evidence type="ECO:0000256" key="1">
    <source>
        <dbReference type="ARBA" id="ARBA00005594"/>
    </source>
</evidence>
<protein>
    <recommendedName>
        <fullName evidence="2 9">Tryptophan--tRNA ligase</fullName>
        <ecNumber evidence="2 9">6.1.1.2</ecNumber>
    </recommendedName>
</protein>
<dbReference type="CDD" id="cd00806">
    <property type="entry name" value="TrpRS_core"/>
    <property type="match status" value="1"/>
</dbReference>
<comment type="catalytic activity">
    <reaction evidence="8">
        <text>tRNA(Trp) + L-tryptophan + ATP = L-tryptophyl-tRNA(Trp) + AMP + diphosphate + H(+)</text>
        <dbReference type="Rhea" id="RHEA:24080"/>
        <dbReference type="Rhea" id="RHEA-COMP:9671"/>
        <dbReference type="Rhea" id="RHEA-COMP:9705"/>
        <dbReference type="ChEBI" id="CHEBI:15378"/>
        <dbReference type="ChEBI" id="CHEBI:30616"/>
        <dbReference type="ChEBI" id="CHEBI:33019"/>
        <dbReference type="ChEBI" id="CHEBI:57912"/>
        <dbReference type="ChEBI" id="CHEBI:78442"/>
        <dbReference type="ChEBI" id="CHEBI:78535"/>
        <dbReference type="ChEBI" id="CHEBI:456215"/>
        <dbReference type="EC" id="6.1.1.2"/>
    </reaction>
</comment>
<dbReference type="EMBL" id="LCLA01000012">
    <property type="protein sequence ID" value="KKU10436.1"/>
    <property type="molecule type" value="Genomic_DNA"/>
</dbReference>
<keyword evidence="7 10" id="KW-0030">Aminoacyl-tRNA synthetase</keyword>
<dbReference type="FunFam" id="3.40.50.620:FF:000094">
    <property type="entry name" value="Tryptophan--tRNA ligase"/>
    <property type="match status" value="1"/>
</dbReference>
<dbReference type="InterPro" id="IPR002306">
    <property type="entry name" value="Trp-tRNA-ligase"/>
</dbReference>
<comment type="caution">
    <text evidence="11">The sequence shown here is derived from an EMBL/GenBank/DDBJ whole genome shotgun (WGS) entry which is preliminary data.</text>
</comment>
<evidence type="ECO:0000256" key="7">
    <source>
        <dbReference type="ARBA" id="ARBA00023146"/>
    </source>
</evidence>
<evidence type="ECO:0000256" key="2">
    <source>
        <dbReference type="ARBA" id="ARBA00013161"/>
    </source>
</evidence>
<evidence type="ECO:0000256" key="3">
    <source>
        <dbReference type="ARBA" id="ARBA00022598"/>
    </source>
</evidence>
<keyword evidence="4 10" id="KW-0547">Nucleotide-binding</keyword>
<keyword evidence="3 10" id="KW-0436">Ligase</keyword>
<dbReference type="InterPro" id="IPR014729">
    <property type="entry name" value="Rossmann-like_a/b/a_fold"/>
</dbReference>
<dbReference type="InterPro" id="IPR002305">
    <property type="entry name" value="aa-tRNA-synth_Ic"/>
</dbReference>
<dbReference type="AlphaFoldDB" id="A0A0G1MPZ7"/>
<dbReference type="NCBIfam" id="TIGR00233">
    <property type="entry name" value="trpS"/>
    <property type="match status" value="1"/>
</dbReference>
<dbReference type="GO" id="GO:0005829">
    <property type="term" value="C:cytosol"/>
    <property type="evidence" value="ECO:0007669"/>
    <property type="project" value="TreeGrafter"/>
</dbReference>
<dbReference type="InterPro" id="IPR050203">
    <property type="entry name" value="Trp-tRNA_synthetase"/>
</dbReference>
<evidence type="ECO:0000256" key="9">
    <source>
        <dbReference type="NCBIfam" id="TIGR00233"/>
    </source>
</evidence>
<evidence type="ECO:0000256" key="10">
    <source>
        <dbReference type="RuleBase" id="RU363036"/>
    </source>
</evidence>
<dbReference type="PATRIC" id="fig|1618581.3.peg.230"/>